<reference evidence="1 2" key="1">
    <citation type="submission" date="2020-07" db="EMBL/GenBank/DDBJ databases">
        <title>Halosimplex litoreum sp. nov. and Halosimplex rubrum sp. nov., isolated from different salt environments.</title>
        <authorList>
            <person name="Cui H."/>
        </authorList>
    </citation>
    <scope>NUCLEOTIDE SEQUENCE [LARGE SCALE GENOMIC DNA]</scope>
    <source>
        <strain evidence="1 2">R2</strain>
    </source>
</reference>
<organism evidence="1 2">
    <name type="scientific">Halosimplex pelagicum</name>
    <dbReference type="NCBI Taxonomy" id="869886"/>
    <lineage>
        <taxon>Archaea</taxon>
        <taxon>Methanobacteriati</taxon>
        <taxon>Methanobacteriota</taxon>
        <taxon>Stenosarchaea group</taxon>
        <taxon>Halobacteria</taxon>
        <taxon>Halobacteriales</taxon>
        <taxon>Haloarculaceae</taxon>
        <taxon>Halosimplex</taxon>
    </lineage>
</organism>
<sequence length="320" mass="34860">MERRRFLAITASTLAGGIAGCTGASSSVGDVVEDQAQPAGDEDLNIELSTSGPALLIKPTEALPFKTELHQGGKKVTEIKMPGVNRSAYQEIINCEKASNPDGRMFEPGTIELVFIDSEGEEMGTKDWQFQPFPVVEGFTISTVSTYDPTHHLSETTPVFRVRNIGTGPTCITDIEITNPRKTVTLADGEETVDSPMLQTGKYNVDGSRISLHEMPNQKAKLLPVDRDSYIAVDGLFTATTPVGPESTGNVPDSLNQSFDVVIHTAYGESYTTTVDIAMVGGVTYSDSSEREWTHRYRTIRLDGISYEDSQPSNIETLRD</sequence>
<protein>
    <submittedName>
        <fullName evidence="1">Uncharacterized protein</fullName>
    </submittedName>
</protein>
<evidence type="ECO:0000313" key="2">
    <source>
        <dbReference type="Proteomes" id="UP000509346"/>
    </source>
</evidence>
<dbReference type="RefSeq" id="WP_179922583.1">
    <property type="nucleotide sequence ID" value="NZ_CP058909.1"/>
</dbReference>
<dbReference type="Proteomes" id="UP000509346">
    <property type="component" value="Chromosome"/>
</dbReference>
<accession>A0A7D5TCJ5</accession>
<dbReference type="EMBL" id="CP058909">
    <property type="protein sequence ID" value="QLH82115.1"/>
    <property type="molecule type" value="Genomic_DNA"/>
</dbReference>
<dbReference type="GeneID" id="56083143"/>
<dbReference type="AlphaFoldDB" id="A0A7D5TCJ5"/>
<keyword evidence="2" id="KW-1185">Reference proteome</keyword>
<proteinExistence type="predicted"/>
<gene>
    <name evidence="1" type="ORF">HZS54_11100</name>
</gene>
<dbReference type="KEGG" id="hpel:HZS54_11100"/>
<dbReference type="PROSITE" id="PS51257">
    <property type="entry name" value="PROKAR_LIPOPROTEIN"/>
    <property type="match status" value="1"/>
</dbReference>
<evidence type="ECO:0000313" key="1">
    <source>
        <dbReference type="EMBL" id="QLH82115.1"/>
    </source>
</evidence>
<name>A0A7D5TCJ5_9EURY</name>